<dbReference type="HOGENOM" id="CLU_1967521_0_0_4"/>
<dbReference type="Proteomes" id="UP000006697">
    <property type="component" value="Chromosome"/>
</dbReference>
<keyword evidence="2" id="KW-1185">Reference proteome</keyword>
<gene>
    <name evidence="1" type="ordered locus">HEAR2298</name>
</gene>
<reference evidence="1 2" key="1">
    <citation type="journal article" date="2007" name="PLoS Genet.">
        <title>A tale of two oxidation states: bacterial colonization of arsenic-rich environments.</title>
        <authorList>
            <person name="Muller D."/>
            <person name="Medigue C."/>
            <person name="Koechler S."/>
            <person name="Barbe V."/>
            <person name="Barakat M."/>
            <person name="Talla E."/>
            <person name="Bonnefoy V."/>
            <person name="Krin E."/>
            <person name="Arsene-Ploetze F."/>
            <person name="Carapito C."/>
            <person name="Chandler M."/>
            <person name="Cournoyer B."/>
            <person name="Cruveiller S."/>
            <person name="Dossat C."/>
            <person name="Duval S."/>
            <person name="Heymann M."/>
            <person name="Leize E."/>
            <person name="Lieutaud A."/>
            <person name="Lievremont D."/>
            <person name="Makita Y."/>
            <person name="Mangenot S."/>
            <person name="Nitschke W."/>
            <person name="Ortet P."/>
            <person name="Perdrial N."/>
            <person name="Schoepp B."/>
            <person name="Siguier N."/>
            <person name="Simeonova D.D."/>
            <person name="Rouy Z."/>
            <person name="Segurens B."/>
            <person name="Turlin E."/>
            <person name="Vallenet D."/>
            <person name="Van Dorsselaer A."/>
            <person name="Weiss S."/>
            <person name="Weissenbach J."/>
            <person name="Lett M.C."/>
            <person name="Danchin A."/>
            <person name="Bertin P.N."/>
        </authorList>
    </citation>
    <scope>NUCLEOTIDE SEQUENCE [LARGE SCALE GENOMIC DNA]</scope>
    <source>
        <strain evidence="2">ULPAs1</strain>
    </source>
</reference>
<dbReference type="STRING" id="204773.HEAR2298"/>
<dbReference type="KEGG" id="har:HEAR2298"/>
<dbReference type="OrthoDB" id="9969690at2"/>
<name>A4G7E2_HERAR</name>
<accession>A4G7E2</accession>
<proteinExistence type="predicted"/>
<organism evidence="1 2">
    <name type="scientific">Herminiimonas arsenicoxydans</name>
    <dbReference type="NCBI Taxonomy" id="204773"/>
    <lineage>
        <taxon>Bacteria</taxon>
        <taxon>Pseudomonadati</taxon>
        <taxon>Pseudomonadota</taxon>
        <taxon>Betaproteobacteria</taxon>
        <taxon>Burkholderiales</taxon>
        <taxon>Oxalobacteraceae</taxon>
        <taxon>Herminiimonas</taxon>
    </lineage>
</organism>
<sequence length="127" mass="14062">MNLPKQGTYERKVLDYLFTIQPRMGRQIKSIKENFGSSISQATLERVIDAGLIDGTVVHFCHRGFALSAEARKEYRKLQDAIAPVAAAPALKVLNPSLHMKTKGTREGSDWSRDKFPSVAAPFSKSA</sequence>
<evidence type="ECO:0000313" key="2">
    <source>
        <dbReference type="Proteomes" id="UP000006697"/>
    </source>
</evidence>
<evidence type="ECO:0000313" key="1">
    <source>
        <dbReference type="EMBL" id="CAL62429.1"/>
    </source>
</evidence>
<protein>
    <submittedName>
        <fullName evidence="1">Uncharacterized protein</fullName>
    </submittedName>
</protein>
<dbReference type="AlphaFoldDB" id="A4G7E2"/>
<dbReference type="EMBL" id="CU207211">
    <property type="protein sequence ID" value="CAL62429.1"/>
    <property type="molecule type" value="Genomic_DNA"/>
</dbReference>